<sequence>MNSDLDKSRQIPLRLVLIIPFVWKRLAREQQPLSLILFDVNKFKSYNDFYGHLAGDDCLIRIAQTVQTVIWKL</sequence>
<dbReference type="PROSITE" id="PS50887">
    <property type="entry name" value="GGDEF"/>
    <property type="match status" value="1"/>
</dbReference>
<dbReference type="InterPro" id="IPR043128">
    <property type="entry name" value="Rev_trsase/Diguanyl_cyclase"/>
</dbReference>
<dbReference type="PANTHER" id="PTHR45138">
    <property type="entry name" value="REGULATORY COMPONENTS OF SENSORY TRANSDUCTION SYSTEM"/>
    <property type="match status" value="1"/>
</dbReference>
<protein>
    <submittedName>
        <fullName evidence="2">Diguanylate cyclase</fullName>
    </submittedName>
</protein>
<dbReference type="SUPFAM" id="SSF55073">
    <property type="entry name" value="Nucleotide cyclase"/>
    <property type="match status" value="1"/>
</dbReference>
<evidence type="ECO:0000259" key="1">
    <source>
        <dbReference type="PROSITE" id="PS50887"/>
    </source>
</evidence>
<dbReference type="AlphaFoldDB" id="A0A161XXU1"/>
<dbReference type="PANTHER" id="PTHR45138:SF9">
    <property type="entry name" value="DIGUANYLATE CYCLASE DGCM-RELATED"/>
    <property type="match status" value="1"/>
</dbReference>
<evidence type="ECO:0000313" key="2">
    <source>
        <dbReference type="EMBL" id="KZL47659.1"/>
    </source>
</evidence>
<dbReference type="InterPro" id="IPR029787">
    <property type="entry name" value="Nucleotide_cyclase"/>
</dbReference>
<feature type="domain" description="GGDEF" evidence="1">
    <location>
        <begin position="31"/>
        <end position="73"/>
    </location>
</feature>
<dbReference type="NCBIfam" id="TIGR00254">
    <property type="entry name" value="GGDEF"/>
    <property type="match status" value="1"/>
</dbReference>
<dbReference type="EMBL" id="LWAJ01000290">
    <property type="protein sequence ID" value="KZL47659.1"/>
    <property type="molecule type" value="Genomic_DNA"/>
</dbReference>
<reference evidence="2 3" key="1">
    <citation type="submission" date="2016-04" db="EMBL/GenBank/DDBJ databases">
        <title>Draft Genome Assembly of the Bloom-forming Cyanobacterium Nodularia spumigena Strain CENA596 in Shrimp Production Ponds.</title>
        <authorList>
            <person name="Popin R.V."/>
            <person name="Rigonato J."/>
            <person name="Abreu V.A."/>
            <person name="Andreote A.P."/>
            <person name="Silveira S.B."/>
            <person name="Odebrecht C."/>
            <person name="Fiore M.F."/>
        </authorList>
    </citation>
    <scope>NUCLEOTIDE SEQUENCE [LARGE SCALE GENOMIC DNA]</scope>
    <source>
        <strain evidence="2 3">CENA596</strain>
    </source>
</reference>
<dbReference type="GO" id="GO:1902201">
    <property type="term" value="P:negative regulation of bacterial-type flagellum-dependent cell motility"/>
    <property type="evidence" value="ECO:0007669"/>
    <property type="project" value="TreeGrafter"/>
</dbReference>
<dbReference type="Pfam" id="PF00990">
    <property type="entry name" value="GGDEF"/>
    <property type="match status" value="1"/>
</dbReference>
<dbReference type="GO" id="GO:0043709">
    <property type="term" value="P:cell adhesion involved in single-species biofilm formation"/>
    <property type="evidence" value="ECO:0007669"/>
    <property type="project" value="TreeGrafter"/>
</dbReference>
<dbReference type="OrthoDB" id="9115at2"/>
<dbReference type="InterPro" id="IPR000160">
    <property type="entry name" value="GGDEF_dom"/>
</dbReference>
<dbReference type="GO" id="GO:0052621">
    <property type="term" value="F:diguanylate cyclase activity"/>
    <property type="evidence" value="ECO:0007669"/>
    <property type="project" value="TreeGrafter"/>
</dbReference>
<accession>A0A161XXU1</accession>
<dbReference type="InterPro" id="IPR050469">
    <property type="entry name" value="Diguanylate_Cyclase"/>
</dbReference>
<dbReference type="Proteomes" id="UP000076555">
    <property type="component" value="Unassembled WGS sequence"/>
</dbReference>
<name>A0A161XXU1_NODSP</name>
<organism evidence="2 3">
    <name type="scientific">Nodularia spumigena CENA596</name>
    <dbReference type="NCBI Taxonomy" id="1819295"/>
    <lineage>
        <taxon>Bacteria</taxon>
        <taxon>Bacillati</taxon>
        <taxon>Cyanobacteriota</taxon>
        <taxon>Cyanophyceae</taxon>
        <taxon>Nostocales</taxon>
        <taxon>Nodulariaceae</taxon>
        <taxon>Nodularia</taxon>
    </lineage>
</organism>
<comment type="caution">
    <text evidence="2">The sequence shown here is derived from an EMBL/GenBank/DDBJ whole genome shotgun (WGS) entry which is preliminary data.</text>
</comment>
<evidence type="ECO:0000313" key="3">
    <source>
        <dbReference type="Proteomes" id="UP000076555"/>
    </source>
</evidence>
<proteinExistence type="predicted"/>
<gene>
    <name evidence="2" type="ORF">A2T98_22295</name>
</gene>
<dbReference type="Gene3D" id="3.30.70.270">
    <property type="match status" value="1"/>
</dbReference>
<dbReference type="GO" id="GO:0005886">
    <property type="term" value="C:plasma membrane"/>
    <property type="evidence" value="ECO:0007669"/>
    <property type="project" value="TreeGrafter"/>
</dbReference>